<evidence type="ECO:0000256" key="11">
    <source>
        <dbReference type="ARBA" id="ARBA00049247"/>
    </source>
</evidence>
<evidence type="ECO:0000256" key="5">
    <source>
        <dbReference type="ARBA" id="ARBA00012040"/>
    </source>
</evidence>
<dbReference type="NCBIfam" id="NF007000">
    <property type="entry name" value="PRK09463.1"/>
    <property type="match status" value="1"/>
</dbReference>
<gene>
    <name evidence="16" type="ORF">SAMN05216296_1423</name>
</gene>
<keyword evidence="7" id="KW-0285">Flavoprotein</keyword>
<reference evidence="17" key="1">
    <citation type="submission" date="2016-10" db="EMBL/GenBank/DDBJ databases">
        <authorList>
            <person name="Varghese N."/>
            <person name="Submissions S."/>
        </authorList>
    </citation>
    <scope>NUCLEOTIDE SEQUENCE [LARGE SCALE GENOMIC DNA]</scope>
    <source>
        <strain evidence="17">DSM 17875</strain>
    </source>
</reference>
<dbReference type="AlphaFoldDB" id="A0A1H2F9F4"/>
<comment type="cofactor">
    <cofactor evidence="1">
        <name>FAD</name>
        <dbReference type="ChEBI" id="CHEBI:57692"/>
    </cofactor>
</comment>
<keyword evidence="12" id="KW-0472">Membrane</keyword>
<keyword evidence="12" id="KW-0812">Transmembrane</keyword>
<evidence type="ECO:0000256" key="12">
    <source>
        <dbReference type="SAM" id="Phobius"/>
    </source>
</evidence>
<feature type="domain" description="Acyl-CoA dehydrogenase/oxidase N-terminal" evidence="14">
    <location>
        <begin position="144"/>
        <end position="234"/>
    </location>
</feature>
<evidence type="ECO:0000256" key="2">
    <source>
        <dbReference type="ARBA" id="ARBA00005005"/>
    </source>
</evidence>
<dbReference type="Pfam" id="PF00441">
    <property type="entry name" value="Acyl-CoA_dh_1"/>
    <property type="match status" value="1"/>
</dbReference>
<dbReference type="SUPFAM" id="SSF47203">
    <property type="entry name" value="Acyl-CoA dehydrogenase C-terminal domain-like"/>
    <property type="match status" value="1"/>
</dbReference>
<evidence type="ECO:0000259" key="14">
    <source>
        <dbReference type="Pfam" id="PF02771"/>
    </source>
</evidence>
<evidence type="ECO:0000256" key="4">
    <source>
        <dbReference type="ARBA" id="ARBA00012033"/>
    </source>
</evidence>
<comment type="catalytic activity">
    <reaction evidence="11">
        <text>a long-chain 2,3-saturated fatty acyl-CoA + oxidized [electron-transfer flavoprotein] + H(+) = a long-chain (2E)-enoyl-CoA + reduced [electron-transfer flavoprotein]</text>
        <dbReference type="Rhea" id="RHEA:17721"/>
        <dbReference type="Rhea" id="RHEA-COMP:10685"/>
        <dbReference type="Rhea" id="RHEA-COMP:10686"/>
        <dbReference type="ChEBI" id="CHEBI:15378"/>
        <dbReference type="ChEBI" id="CHEBI:57692"/>
        <dbReference type="ChEBI" id="CHEBI:58307"/>
        <dbReference type="ChEBI" id="CHEBI:83721"/>
        <dbReference type="ChEBI" id="CHEBI:83727"/>
        <dbReference type="EC" id="1.3.8.8"/>
    </reaction>
</comment>
<dbReference type="InterPro" id="IPR037069">
    <property type="entry name" value="AcylCoA_DH/ox_N_sf"/>
</dbReference>
<evidence type="ECO:0000256" key="1">
    <source>
        <dbReference type="ARBA" id="ARBA00001974"/>
    </source>
</evidence>
<evidence type="ECO:0000256" key="7">
    <source>
        <dbReference type="ARBA" id="ARBA00022630"/>
    </source>
</evidence>
<dbReference type="Proteomes" id="UP000243232">
    <property type="component" value="Chromosome I"/>
</dbReference>
<dbReference type="InterPro" id="IPR009100">
    <property type="entry name" value="AcylCoA_DH/oxidase_NM_dom_sf"/>
</dbReference>
<dbReference type="EMBL" id="LT629785">
    <property type="protein sequence ID" value="SDU03991.1"/>
    <property type="molecule type" value="Genomic_DNA"/>
</dbReference>
<organism evidence="16 17">
    <name type="scientific">Pseudomonas pohangensis</name>
    <dbReference type="NCBI Taxonomy" id="364197"/>
    <lineage>
        <taxon>Bacteria</taxon>
        <taxon>Pseudomonadati</taxon>
        <taxon>Pseudomonadota</taxon>
        <taxon>Gammaproteobacteria</taxon>
        <taxon>Pseudomonadales</taxon>
        <taxon>Pseudomonadaceae</taxon>
        <taxon>Pseudomonas</taxon>
    </lineage>
</organism>
<dbReference type="SUPFAM" id="SSF56645">
    <property type="entry name" value="Acyl-CoA dehydrogenase NM domain-like"/>
    <property type="match status" value="1"/>
</dbReference>
<dbReference type="Gene3D" id="2.40.110.10">
    <property type="entry name" value="Butyryl-CoA Dehydrogenase, subunit A, domain 2"/>
    <property type="match status" value="1"/>
</dbReference>
<dbReference type="Gene3D" id="1.20.140.10">
    <property type="entry name" value="Butyryl-CoA Dehydrogenase, subunit A, domain 3"/>
    <property type="match status" value="1"/>
</dbReference>
<keyword evidence="17" id="KW-1185">Reference proteome</keyword>
<accession>A0A1H2F9F4</accession>
<comment type="catalytic activity">
    <reaction evidence="10">
        <text>a medium-chain 2,3-saturated fatty acyl-CoA + oxidized [electron-transfer flavoprotein] + H(+) = a medium-chain (2E)-enoyl-CoA + reduced [electron-transfer flavoprotein]</text>
        <dbReference type="Rhea" id="RHEA:14477"/>
        <dbReference type="Rhea" id="RHEA-COMP:10685"/>
        <dbReference type="Rhea" id="RHEA-COMP:10686"/>
        <dbReference type="ChEBI" id="CHEBI:15378"/>
        <dbReference type="ChEBI" id="CHEBI:57692"/>
        <dbReference type="ChEBI" id="CHEBI:58307"/>
        <dbReference type="ChEBI" id="CHEBI:83723"/>
        <dbReference type="ChEBI" id="CHEBI:83726"/>
        <dbReference type="EC" id="1.3.8.7"/>
    </reaction>
</comment>
<name>A0A1H2F9F4_9PSED</name>
<evidence type="ECO:0000256" key="9">
    <source>
        <dbReference type="ARBA" id="ARBA00023002"/>
    </source>
</evidence>
<dbReference type="Pfam" id="PF02771">
    <property type="entry name" value="Acyl-CoA_dh_N"/>
    <property type="match status" value="1"/>
</dbReference>
<dbReference type="GO" id="GO:0033539">
    <property type="term" value="P:fatty acid beta-oxidation using acyl-CoA dehydrogenase"/>
    <property type="evidence" value="ECO:0007669"/>
    <property type="project" value="InterPro"/>
</dbReference>
<dbReference type="InterPro" id="IPR046373">
    <property type="entry name" value="Acyl-CoA_Oxase/DH_mid-dom_sf"/>
</dbReference>
<proteinExistence type="inferred from homology"/>
<dbReference type="InterPro" id="IPR009075">
    <property type="entry name" value="AcylCo_DH/oxidase_C"/>
</dbReference>
<dbReference type="Gene3D" id="1.10.540.10">
    <property type="entry name" value="Acyl-CoA dehydrogenase/oxidase, N-terminal domain"/>
    <property type="match status" value="1"/>
</dbReference>
<feature type="domain" description="Acyl-CoA dehydrogenase/oxidase C-terminal" evidence="13">
    <location>
        <begin position="362"/>
        <end position="503"/>
    </location>
</feature>
<evidence type="ECO:0000256" key="3">
    <source>
        <dbReference type="ARBA" id="ARBA00009347"/>
    </source>
</evidence>
<comment type="similarity">
    <text evidence="3">Belongs to the acyl-CoA dehydrogenase family.</text>
</comment>
<comment type="pathway">
    <text evidence="2">Lipid metabolism; fatty acid beta-oxidation.</text>
</comment>
<dbReference type="InterPro" id="IPR013786">
    <property type="entry name" value="AcylCoA_DH/ox_N"/>
</dbReference>
<dbReference type="NCBIfam" id="NF009586">
    <property type="entry name" value="PRK13026.1"/>
    <property type="match status" value="1"/>
</dbReference>
<evidence type="ECO:0000259" key="13">
    <source>
        <dbReference type="Pfam" id="PF00441"/>
    </source>
</evidence>
<evidence type="ECO:0000313" key="16">
    <source>
        <dbReference type="EMBL" id="SDU03991.1"/>
    </source>
</evidence>
<dbReference type="InterPro" id="IPR050741">
    <property type="entry name" value="Acyl-CoA_dehydrogenase"/>
</dbReference>
<sequence>MGLLFLVLAAVAVLFVGSSATVGLAIISGATLLGLLLGHAHLFGWLLTLAVLALVFLLTLPNALRQQHVSQALLAWVRGKLPRLSSTEQQALNAGTVSWEGDLFSGRPDWQKLHQLMPSRLSAAEQAFLDGPTETLCAMLDNWAITHEHYDLPREVWQFIRENGFWGLMLPKEYGGLGFSELAHSQVVMKIASRNIDAAVTVMVPNSLGPGQLLLRYGTEEQKNTYLAKLASGEHIPCFALTSPVAGSDAGAIPDSGVICHGEWQGKNVLGMKVTWNKRYITLAPVATLIGLAIKVYDPERLLQGESAEPGVTCVMIPSDLDGVHSGVRHLPLDSVFMNGPTWGEDVFIPLDFVIGGAPMIGKGWVMLLEVLSIGRSISLPALAASSGKMACLSVGAYAAVREQFGRSIAEFEGVQEALESIAGHTFLMDCARQFTASMLDRGDRPSVPSALLKYHNTGLMREVVNHAMDVVAGRGVIVGPRNFLAPVYQAVPIAITVEGANILTRSLMTFGQGAIRCHPFIQEEIAAASNDDQASAVAQFDGVFYRHLAHTTGNAARAFLLGLTGSRLAAAPDSGNIRSYYRQLSRFSAAFAWLTDMGLLTLGGSLKARQRFSGRMADALTHQYYASAVINHWHHEGYPEELRDLVEWSLQTSLFHLQDSLYRAASQFPLAAMRWPLRLLLFPLGQCVQRPGDELGQRLALSIVNQGRPRDHLVAGIFISDKADDPVGRVLHAWKLARDTHALRERIKDALDKADGACAEDTDLLLAHEWEQVLDCAQKRELISQEERDEASQAMAAIYDLIRVDAFAAKDIAALAKASKGKLKEVDRP</sequence>
<dbReference type="EC" id="1.3.8.8" evidence="5"/>
<keyword evidence="9" id="KW-0560">Oxidoreductase</keyword>
<dbReference type="InterPro" id="IPR036250">
    <property type="entry name" value="AcylCo_DH-like_C"/>
</dbReference>
<dbReference type="OrthoDB" id="9802447at2"/>
<feature type="transmembrane region" description="Helical" evidence="12">
    <location>
        <begin position="41"/>
        <end position="60"/>
    </location>
</feature>
<feature type="domain" description="Acyl-CoA dehydrogenase C-terminal bacterial-type" evidence="15">
    <location>
        <begin position="516"/>
        <end position="808"/>
    </location>
</feature>
<dbReference type="UniPathway" id="UPA00659"/>
<feature type="transmembrane region" description="Helical" evidence="12">
    <location>
        <begin position="280"/>
        <end position="297"/>
    </location>
</feature>
<protein>
    <recommendedName>
        <fullName evidence="6">Acyl-coenzyme A dehydrogenase</fullName>
        <ecNumber evidence="4">1.3.8.7</ecNumber>
        <ecNumber evidence="5">1.3.8.8</ecNumber>
    </recommendedName>
</protein>
<dbReference type="GO" id="GO:0005737">
    <property type="term" value="C:cytoplasm"/>
    <property type="evidence" value="ECO:0007669"/>
    <property type="project" value="TreeGrafter"/>
</dbReference>
<dbReference type="FunFam" id="1.20.140.10:FF:000009">
    <property type="entry name" value="Acyl-CoA dehydrogenase"/>
    <property type="match status" value="1"/>
</dbReference>
<dbReference type="PANTHER" id="PTHR48083">
    <property type="entry name" value="MEDIUM-CHAIN SPECIFIC ACYL-COA DEHYDROGENASE, MITOCHONDRIAL-RELATED"/>
    <property type="match status" value="1"/>
</dbReference>
<dbReference type="STRING" id="364197.SAMN05216296_1423"/>
<dbReference type="Pfam" id="PF09317">
    <property type="entry name" value="ACDH_C"/>
    <property type="match status" value="1"/>
</dbReference>
<dbReference type="RefSeq" id="WP_090193748.1">
    <property type="nucleotide sequence ID" value="NZ_LT629785.1"/>
</dbReference>
<evidence type="ECO:0000259" key="15">
    <source>
        <dbReference type="Pfam" id="PF09317"/>
    </source>
</evidence>
<dbReference type="GO" id="GO:0070991">
    <property type="term" value="F:medium-chain fatty acyl-CoA dehydrogenase activity"/>
    <property type="evidence" value="ECO:0007669"/>
    <property type="project" value="UniProtKB-EC"/>
</dbReference>
<dbReference type="GO" id="GO:0004466">
    <property type="term" value="F:long-chain fatty acyl-CoA dehydrogenase activity"/>
    <property type="evidence" value="ECO:0007669"/>
    <property type="project" value="UniProtKB-EC"/>
</dbReference>
<keyword evidence="8" id="KW-0274">FAD</keyword>
<dbReference type="InterPro" id="IPR015396">
    <property type="entry name" value="FadE_C"/>
</dbReference>
<evidence type="ECO:0000256" key="6">
    <source>
        <dbReference type="ARBA" id="ARBA00020144"/>
    </source>
</evidence>
<evidence type="ECO:0000256" key="10">
    <source>
        <dbReference type="ARBA" id="ARBA00047882"/>
    </source>
</evidence>
<keyword evidence="12" id="KW-1133">Transmembrane helix</keyword>
<dbReference type="PANTHER" id="PTHR48083:SF33">
    <property type="entry name" value="ACYL-COENZYME A DEHYDROGENASE"/>
    <property type="match status" value="1"/>
</dbReference>
<evidence type="ECO:0000313" key="17">
    <source>
        <dbReference type="Proteomes" id="UP000243232"/>
    </source>
</evidence>
<evidence type="ECO:0000256" key="8">
    <source>
        <dbReference type="ARBA" id="ARBA00022827"/>
    </source>
</evidence>
<dbReference type="EC" id="1.3.8.7" evidence="4"/>
<dbReference type="GO" id="GO:0050660">
    <property type="term" value="F:flavin adenine dinucleotide binding"/>
    <property type="evidence" value="ECO:0007669"/>
    <property type="project" value="InterPro"/>
</dbReference>
<dbReference type="FunFam" id="1.10.540.10:FF:000004">
    <property type="entry name" value="Acyl-CoA dehydrogenase"/>
    <property type="match status" value="1"/>
</dbReference>